<organism evidence="1 2">
    <name type="scientific">Blastopirellula retiformator</name>
    <dbReference type="NCBI Taxonomy" id="2527970"/>
    <lineage>
        <taxon>Bacteria</taxon>
        <taxon>Pseudomonadati</taxon>
        <taxon>Planctomycetota</taxon>
        <taxon>Planctomycetia</taxon>
        <taxon>Pirellulales</taxon>
        <taxon>Pirellulaceae</taxon>
        <taxon>Blastopirellula</taxon>
    </lineage>
</organism>
<dbReference type="SUPFAM" id="SSF52540">
    <property type="entry name" value="P-loop containing nucleoside triphosphate hydrolases"/>
    <property type="match status" value="1"/>
</dbReference>
<name>A0A5C5V976_9BACT</name>
<accession>A0A5C5V976</accession>
<dbReference type="Gene3D" id="3.40.50.300">
    <property type="entry name" value="P-loop containing nucleotide triphosphate hydrolases"/>
    <property type="match status" value="1"/>
</dbReference>
<protein>
    <recommendedName>
        <fullName evidence="3">Sulfotransferase domain protein</fullName>
    </recommendedName>
</protein>
<proteinExistence type="predicted"/>
<sequence>MFRGLLRRLFSKQDLTFHEFRQRVSSRPLSDEILQAWLSERRLFFALSVGRSGTKWLASILQNCAGAHVCHEPIPEESWAQREAAEDADLADPYIRDFRLKEIYFRMNSVVRPGDVYGESNGCLRRHAASIRKYVPKAQVFHIVRDGRAVVRSICSRGTYGGGHPVYGNYVPRLVDSLSKDWSRLTPFQKTCAVWKWENRFLREQIGESIRFEDLLTSYWAFSDSILKPLGLMLSEEQWRVASESPINETRGEKAAEYEEWSKQDKDFFWEVCGEEMTLYGYST</sequence>
<dbReference type="AlphaFoldDB" id="A0A5C5V976"/>
<evidence type="ECO:0000313" key="1">
    <source>
        <dbReference type="EMBL" id="TWT34570.1"/>
    </source>
</evidence>
<keyword evidence="2" id="KW-1185">Reference proteome</keyword>
<dbReference type="InterPro" id="IPR027417">
    <property type="entry name" value="P-loop_NTPase"/>
</dbReference>
<evidence type="ECO:0000313" key="2">
    <source>
        <dbReference type="Proteomes" id="UP000318878"/>
    </source>
</evidence>
<evidence type="ECO:0008006" key="3">
    <source>
        <dbReference type="Google" id="ProtNLM"/>
    </source>
</evidence>
<comment type="caution">
    <text evidence="1">The sequence shown here is derived from an EMBL/GenBank/DDBJ whole genome shotgun (WGS) entry which is preliminary data.</text>
</comment>
<reference evidence="1 2" key="1">
    <citation type="submission" date="2019-02" db="EMBL/GenBank/DDBJ databases">
        <title>Deep-cultivation of Planctomycetes and their phenomic and genomic characterization uncovers novel biology.</title>
        <authorList>
            <person name="Wiegand S."/>
            <person name="Jogler M."/>
            <person name="Boedeker C."/>
            <person name="Pinto D."/>
            <person name="Vollmers J."/>
            <person name="Rivas-Marin E."/>
            <person name="Kohn T."/>
            <person name="Peeters S.H."/>
            <person name="Heuer A."/>
            <person name="Rast P."/>
            <person name="Oberbeckmann S."/>
            <person name="Bunk B."/>
            <person name="Jeske O."/>
            <person name="Meyerdierks A."/>
            <person name="Storesund J.E."/>
            <person name="Kallscheuer N."/>
            <person name="Luecker S."/>
            <person name="Lage O.M."/>
            <person name="Pohl T."/>
            <person name="Merkel B.J."/>
            <person name="Hornburger P."/>
            <person name="Mueller R.-W."/>
            <person name="Bruemmer F."/>
            <person name="Labrenz M."/>
            <person name="Spormann A.M."/>
            <person name="Op Den Camp H."/>
            <person name="Overmann J."/>
            <person name="Amann R."/>
            <person name="Jetten M.S.M."/>
            <person name="Mascher T."/>
            <person name="Medema M.H."/>
            <person name="Devos D.P."/>
            <person name="Kaster A.-K."/>
            <person name="Ovreas L."/>
            <person name="Rohde M."/>
            <person name="Galperin M.Y."/>
            <person name="Jogler C."/>
        </authorList>
    </citation>
    <scope>NUCLEOTIDE SEQUENCE [LARGE SCALE GENOMIC DNA]</scope>
    <source>
        <strain evidence="1 2">Enr8</strain>
    </source>
</reference>
<gene>
    <name evidence="1" type="ORF">Enr8_19810</name>
</gene>
<dbReference type="Proteomes" id="UP000318878">
    <property type="component" value="Unassembled WGS sequence"/>
</dbReference>
<dbReference type="EMBL" id="SJPF01000002">
    <property type="protein sequence ID" value="TWT34570.1"/>
    <property type="molecule type" value="Genomic_DNA"/>
</dbReference>